<organism evidence="3 4">
    <name type="scientific">Hominifimenecus microfluidus</name>
    <dbReference type="NCBI Taxonomy" id="2885348"/>
    <lineage>
        <taxon>Bacteria</taxon>
        <taxon>Bacillati</taxon>
        <taxon>Bacillota</taxon>
        <taxon>Clostridia</taxon>
        <taxon>Lachnospirales</taxon>
        <taxon>Lachnospiraceae</taxon>
        <taxon>Hominifimenecus</taxon>
    </lineage>
</organism>
<evidence type="ECO:0000313" key="3">
    <source>
        <dbReference type="EMBL" id="MCC2229486.1"/>
    </source>
</evidence>
<dbReference type="Pfam" id="PF25583">
    <property type="entry name" value="WCX"/>
    <property type="match status" value="1"/>
</dbReference>
<name>A0AAE3E8K9_9FIRM</name>
<dbReference type="Proteomes" id="UP001198182">
    <property type="component" value="Unassembled WGS sequence"/>
</dbReference>
<sequence length="330" mass="38534">MPKGTNQKLKLYYLAQIMVNNTDDEHAMTLQDIKNALEYYDITADRKSLYDDINVLRDMGLDILGEQRGRNYYYHVGKKKFELAELKLLVDAIQSSKFITAKKSHELIKKLESFASRYEAAQLQRQVVVAGRIKTMNESIYYNVDAIHSAIATNHKIRFQYFQWNIKKQMELRHDGQFYEVSPWALTWDDENYYLVGYDAQAEKIKHYRVDKMRKLTIMDDKREGKEYFKQFNLAAYAKKNFGMFGGEEENVRMQFSNDLVGVVIDRFGKDIIISPIDDEHFTVNVNVAISSQFFGWVFALGMGVKILSPSSVVERMKQEVDALHELYGR</sequence>
<dbReference type="PANTHER" id="PTHR34580">
    <property type="match status" value="1"/>
</dbReference>
<accession>A0AAE3E8K9</accession>
<dbReference type="InterPro" id="IPR051534">
    <property type="entry name" value="CBASS_pafABC_assoc_protein"/>
</dbReference>
<dbReference type="SUPFAM" id="SSF46785">
    <property type="entry name" value="Winged helix' DNA-binding domain"/>
    <property type="match status" value="1"/>
</dbReference>
<reference evidence="3" key="1">
    <citation type="submission" date="2021-10" db="EMBL/GenBank/DDBJ databases">
        <title>Anaerobic single-cell dispensing facilitates the cultivation of human gut bacteria.</title>
        <authorList>
            <person name="Afrizal A."/>
        </authorList>
    </citation>
    <scope>NUCLEOTIDE SEQUENCE</scope>
    <source>
        <strain evidence="3">CLA-AA-H215</strain>
    </source>
</reference>
<feature type="domain" description="WYL" evidence="1">
    <location>
        <begin position="144"/>
        <end position="217"/>
    </location>
</feature>
<dbReference type="InterPro" id="IPR036390">
    <property type="entry name" value="WH_DNA-bd_sf"/>
</dbReference>
<dbReference type="PANTHER" id="PTHR34580:SF1">
    <property type="entry name" value="PROTEIN PAFC"/>
    <property type="match status" value="1"/>
</dbReference>
<dbReference type="InterPro" id="IPR026881">
    <property type="entry name" value="WYL_dom"/>
</dbReference>
<proteinExistence type="predicted"/>
<dbReference type="AlphaFoldDB" id="A0AAE3E8K9"/>
<comment type="caution">
    <text evidence="3">The sequence shown here is derived from an EMBL/GenBank/DDBJ whole genome shotgun (WGS) entry which is preliminary data.</text>
</comment>
<dbReference type="PROSITE" id="PS52050">
    <property type="entry name" value="WYL"/>
    <property type="match status" value="1"/>
</dbReference>
<evidence type="ECO:0000259" key="1">
    <source>
        <dbReference type="Pfam" id="PF13280"/>
    </source>
</evidence>
<keyword evidence="4" id="KW-1185">Reference proteome</keyword>
<dbReference type="EMBL" id="JAJEQR010000002">
    <property type="protein sequence ID" value="MCC2229486.1"/>
    <property type="molecule type" value="Genomic_DNA"/>
</dbReference>
<feature type="domain" description="WCX" evidence="2">
    <location>
        <begin position="250"/>
        <end position="323"/>
    </location>
</feature>
<evidence type="ECO:0000313" key="4">
    <source>
        <dbReference type="Proteomes" id="UP001198182"/>
    </source>
</evidence>
<dbReference type="InterPro" id="IPR057727">
    <property type="entry name" value="WCX_dom"/>
</dbReference>
<dbReference type="Pfam" id="PF13280">
    <property type="entry name" value="WYL"/>
    <property type="match status" value="1"/>
</dbReference>
<protein>
    <submittedName>
        <fullName evidence="3">WYL domain-containing protein</fullName>
    </submittedName>
</protein>
<gene>
    <name evidence="3" type="ORF">LKD81_00535</name>
</gene>
<evidence type="ECO:0000259" key="2">
    <source>
        <dbReference type="Pfam" id="PF25583"/>
    </source>
</evidence>